<accession>W1TXZ6</accession>
<gene>
    <name evidence="1" type="ORF">Q612_NSC00315G0010</name>
</gene>
<name>W1TXZ6_9FIRM</name>
<sequence>MTFMEQEKDDALKMIIATDAKHLYKHVYIYILYT</sequence>
<evidence type="ECO:0000313" key="2">
    <source>
        <dbReference type="Proteomes" id="UP000018840"/>
    </source>
</evidence>
<evidence type="ECO:0000313" key="1">
    <source>
        <dbReference type="EMBL" id="ETI86291.1"/>
    </source>
</evidence>
<reference evidence="1 2" key="1">
    <citation type="submission" date="2013-12" db="EMBL/GenBank/DDBJ databases">
        <title>A Varibaculum cambriense genome reconstructed from a premature infant gut community with otherwise low bacterial novelty that shifts toward anaerobic metabolism during the third week of life.</title>
        <authorList>
            <person name="Brown C.T."/>
            <person name="Sharon I."/>
            <person name="Thomas B.C."/>
            <person name="Castelle C.J."/>
            <person name="Morowitz M.J."/>
            <person name="Banfield J.F."/>
        </authorList>
    </citation>
    <scope>NUCLEOTIDE SEQUENCE [LARGE SCALE GENOMIC DNA]</scope>
    <source>
        <strain evidence="2">DORA_17_25</strain>
    </source>
</reference>
<protein>
    <submittedName>
        <fullName evidence="1">Uncharacterized protein</fullName>
    </submittedName>
</protein>
<dbReference type="Proteomes" id="UP000018840">
    <property type="component" value="Unassembled WGS sequence"/>
</dbReference>
<proteinExistence type="predicted"/>
<comment type="caution">
    <text evidence="1">The sequence shown here is derived from an EMBL/GenBank/DDBJ whole genome shotgun (WGS) entry which is preliminary data.</text>
</comment>
<organism evidence="1 2">
    <name type="scientific">Negativicoccus succinicivorans DORA_17_25</name>
    <dbReference type="NCBI Taxonomy" id="1403945"/>
    <lineage>
        <taxon>Bacteria</taxon>
        <taxon>Bacillati</taxon>
        <taxon>Bacillota</taxon>
        <taxon>Negativicutes</taxon>
        <taxon>Veillonellales</taxon>
        <taxon>Veillonellaceae</taxon>
        <taxon>Negativicoccus</taxon>
    </lineage>
</organism>
<dbReference type="AlphaFoldDB" id="W1TXZ6"/>
<dbReference type="EMBL" id="AZMC01000315">
    <property type="protein sequence ID" value="ETI86291.1"/>
    <property type="molecule type" value="Genomic_DNA"/>
</dbReference>